<protein>
    <submittedName>
        <fullName evidence="2">Uncharacterized protein</fullName>
    </submittedName>
</protein>
<dbReference type="AlphaFoldDB" id="A0A955RKX7"/>
<gene>
    <name evidence="2" type="ORF">KC717_04375</name>
</gene>
<dbReference type="EMBL" id="JAGQLH010000050">
    <property type="protein sequence ID" value="MCA9385858.1"/>
    <property type="molecule type" value="Genomic_DNA"/>
</dbReference>
<reference evidence="2" key="1">
    <citation type="submission" date="2020-04" db="EMBL/GenBank/DDBJ databases">
        <authorList>
            <person name="Zhang T."/>
        </authorList>
    </citation>
    <scope>NUCLEOTIDE SEQUENCE</scope>
    <source>
        <strain evidence="2">HKST-UBA11</strain>
    </source>
</reference>
<evidence type="ECO:0000313" key="2">
    <source>
        <dbReference type="EMBL" id="MCA9385858.1"/>
    </source>
</evidence>
<evidence type="ECO:0000313" key="3">
    <source>
        <dbReference type="Proteomes" id="UP000754563"/>
    </source>
</evidence>
<sequence>MTHFGDSDPLFQRDEEFRDLFIDDLDGPMQSESEESQRIKKAKAFLTPVGEFIGKISWKTKLKIVGIGLTGLAILGTIRGISNKTSDLLLSPFATTSAEEFCNLAIPGSLFNSNETKMNRYRCVEEVTACEDENKFLWPWEDPKDCHDFSRYEELEHADPNGEGNKNDPFQVNEEEPVEPGEEPQEPGIPVPTATAVVQPTSTRPSLGDN</sequence>
<comment type="caution">
    <text evidence="2">The sequence shown here is derived from an EMBL/GenBank/DDBJ whole genome shotgun (WGS) entry which is preliminary data.</text>
</comment>
<name>A0A955RKX7_9BACT</name>
<feature type="region of interest" description="Disordered" evidence="1">
    <location>
        <begin position="156"/>
        <end position="210"/>
    </location>
</feature>
<feature type="compositionally biased region" description="Acidic residues" evidence="1">
    <location>
        <begin position="173"/>
        <end position="185"/>
    </location>
</feature>
<evidence type="ECO:0000256" key="1">
    <source>
        <dbReference type="SAM" id="MobiDB-lite"/>
    </source>
</evidence>
<reference evidence="2" key="2">
    <citation type="journal article" date="2021" name="Microbiome">
        <title>Successional dynamics and alternative stable states in a saline activated sludge microbial community over 9 years.</title>
        <authorList>
            <person name="Wang Y."/>
            <person name="Ye J."/>
            <person name="Ju F."/>
            <person name="Liu L."/>
            <person name="Boyd J.A."/>
            <person name="Deng Y."/>
            <person name="Parks D.H."/>
            <person name="Jiang X."/>
            <person name="Yin X."/>
            <person name="Woodcroft B.J."/>
            <person name="Tyson G.W."/>
            <person name="Hugenholtz P."/>
            <person name="Polz M.F."/>
            <person name="Zhang T."/>
        </authorList>
    </citation>
    <scope>NUCLEOTIDE SEQUENCE</scope>
    <source>
        <strain evidence="2">HKST-UBA11</strain>
    </source>
</reference>
<proteinExistence type="predicted"/>
<feature type="compositionally biased region" description="Polar residues" evidence="1">
    <location>
        <begin position="196"/>
        <end position="210"/>
    </location>
</feature>
<organism evidence="2 3">
    <name type="scientific">Candidatus Dojkabacteria bacterium</name>
    <dbReference type="NCBI Taxonomy" id="2099670"/>
    <lineage>
        <taxon>Bacteria</taxon>
        <taxon>Candidatus Dojkabacteria</taxon>
    </lineage>
</organism>
<accession>A0A955RKX7</accession>
<dbReference type="Proteomes" id="UP000754563">
    <property type="component" value="Unassembled WGS sequence"/>
</dbReference>